<accession>A0A2S0IBS7</accession>
<dbReference type="AlphaFoldDB" id="A0A2S0IBS7"/>
<protein>
    <submittedName>
        <fullName evidence="3">ATPase</fullName>
    </submittedName>
</protein>
<dbReference type="InterPro" id="IPR013538">
    <property type="entry name" value="ASHA1/2-like_C"/>
</dbReference>
<dbReference type="RefSeq" id="WP_105240193.1">
    <property type="nucleotide sequence ID" value="NZ_CP023270.1"/>
</dbReference>
<sequence>MSDYGVVLDPSTLQFTRRLPASVQEVWAWLTESDKRGQWLAFGDMDLMEGGGVTLRFLHADLSSVREPTPEAYKPYEEGLTTQGLITRCEPPHVLSYTWGGSAGAPSEVTFEVSPEDDGARLVLTHRKLATREDMVDVAGGWHTHLNVLAARLAGRDPGPFWSANAAWEAEYQRRIPRR</sequence>
<organism evidence="3 4">
    <name type="scientific">Achromobacter spanius</name>
    <dbReference type="NCBI Taxonomy" id="217203"/>
    <lineage>
        <taxon>Bacteria</taxon>
        <taxon>Pseudomonadati</taxon>
        <taxon>Pseudomonadota</taxon>
        <taxon>Betaproteobacteria</taxon>
        <taxon>Burkholderiales</taxon>
        <taxon>Alcaligenaceae</taxon>
        <taxon>Achromobacter</taxon>
    </lineage>
</organism>
<dbReference type="Pfam" id="PF08327">
    <property type="entry name" value="AHSA1"/>
    <property type="match status" value="1"/>
</dbReference>
<proteinExistence type="inferred from homology"/>
<evidence type="ECO:0000259" key="2">
    <source>
        <dbReference type="Pfam" id="PF08327"/>
    </source>
</evidence>
<dbReference type="SUPFAM" id="SSF55961">
    <property type="entry name" value="Bet v1-like"/>
    <property type="match status" value="1"/>
</dbReference>
<dbReference type="InterPro" id="IPR023393">
    <property type="entry name" value="START-like_dom_sf"/>
</dbReference>
<evidence type="ECO:0000313" key="4">
    <source>
        <dbReference type="Proteomes" id="UP000239477"/>
    </source>
</evidence>
<dbReference type="EMBL" id="CP023270">
    <property type="protein sequence ID" value="AVJ29501.1"/>
    <property type="molecule type" value="Genomic_DNA"/>
</dbReference>
<dbReference type="Gene3D" id="3.30.530.20">
    <property type="match status" value="1"/>
</dbReference>
<reference evidence="3 4" key="1">
    <citation type="submission" date="2017-09" db="EMBL/GenBank/DDBJ databases">
        <title>Genomic, metabolic, and phenotypic characteristics of bacterial isolates from the natural microbiome of the model nematode Caenorhabditis elegans.</title>
        <authorList>
            <person name="Zimmermann J."/>
            <person name="Obeng N."/>
            <person name="Yang W."/>
            <person name="Obeng O."/>
            <person name="Kissoyan K."/>
            <person name="Pees B."/>
            <person name="Dirksen P."/>
            <person name="Hoppner M."/>
            <person name="Franke A."/>
            <person name="Rosenstiel P."/>
            <person name="Leippe M."/>
            <person name="Dierking K."/>
            <person name="Kaleta C."/>
            <person name="Schulenburg H."/>
        </authorList>
    </citation>
    <scope>NUCLEOTIDE SEQUENCE [LARGE SCALE GENOMIC DNA]</scope>
    <source>
        <strain evidence="3 4">MYb73</strain>
    </source>
</reference>
<keyword evidence="4" id="KW-1185">Reference proteome</keyword>
<name>A0A2S0IBS7_9BURK</name>
<gene>
    <name evidence="3" type="ORF">CLM73_21655</name>
</gene>
<dbReference type="Proteomes" id="UP000239477">
    <property type="component" value="Chromosome"/>
</dbReference>
<dbReference type="CDD" id="cd08899">
    <property type="entry name" value="SRPBCC_CalC_Aha1-like_6"/>
    <property type="match status" value="1"/>
</dbReference>
<comment type="similarity">
    <text evidence="1">Belongs to the AHA1 family.</text>
</comment>
<evidence type="ECO:0000256" key="1">
    <source>
        <dbReference type="ARBA" id="ARBA00006817"/>
    </source>
</evidence>
<feature type="domain" description="Activator of Hsp90 ATPase homologue 1/2-like C-terminal" evidence="2">
    <location>
        <begin position="21"/>
        <end position="153"/>
    </location>
</feature>
<evidence type="ECO:0000313" key="3">
    <source>
        <dbReference type="EMBL" id="AVJ29501.1"/>
    </source>
</evidence>
<dbReference type="OrthoDB" id="9800600at2"/>